<evidence type="ECO:0000256" key="4">
    <source>
        <dbReference type="ARBA" id="ARBA00022448"/>
    </source>
</evidence>
<evidence type="ECO:0000256" key="2">
    <source>
        <dbReference type="ARBA" id="ARBA00010527"/>
    </source>
</evidence>
<evidence type="ECO:0000256" key="8">
    <source>
        <dbReference type="ARBA" id="ARBA00022989"/>
    </source>
</evidence>
<feature type="transmembrane region" description="Helical" evidence="13">
    <location>
        <begin position="485"/>
        <end position="504"/>
    </location>
</feature>
<dbReference type="HAMAP" id="MF_01810">
    <property type="entry name" value="YidC_type1"/>
    <property type="match status" value="1"/>
</dbReference>
<dbReference type="AlphaFoldDB" id="A0A5C5XGZ5"/>
<evidence type="ECO:0000256" key="3">
    <source>
        <dbReference type="ARBA" id="ARBA00015325"/>
    </source>
</evidence>
<comment type="subunit">
    <text evidence="13">Interacts with the Sec translocase complex via SecD. Specifically interacts with transmembrane segments of nascent integral membrane proteins during membrane integration.</text>
</comment>
<name>A0A5C5XGZ5_9PLAN</name>
<evidence type="ECO:0000256" key="12">
    <source>
        <dbReference type="ARBA" id="ARBA00033342"/>
    </source>
</evidence>
<dbReference type="NCBIfam" id="TIGR03593">
    <property type="entry name" value="yidC_nterm"/>
    <property type="match status" value="1"/>
</dbReference>
<dbReference type="InterPro" id="IPR047196">
    <property type="entry name" value="YidC_ALB_C"/>
</dbReference>
<evidence type="ECO:0000259" key="15">
    <source>
        <dbReference type="Pfam" id="PF02096"/>
    </source>
</evidence>
<comment type="caution">
    <text evidence="17">The sequence shown here is derived from an EMBL/GenBank/DDBJ whole genome shotgun (WGS) entry which is preliminary data.</text>
</comment>
<evidence type="ECO:0000259" key="16">
    <source>
        <dbReference type="Pfam" id="PF14849"/>
    </source>
</evidence>
<feature type="transmembrane region" description="Helical" evidence="13">
    <location>
        <begin position="421"/>
        <end position="442"/>
    </location>
</feature>
<organism evidence="17 18">
    <name type="scientific">Rubinisphaera italica</name>
    <dbReference type="NCBI Taxonomy" id="2527969"/>
    <lineage>
        <taxon>Bacteria</taxon>
        <taxon>Pseudomonadati</taxon>
        <taxon>Planctomycetota</taxon>
        <taxon>Planctomycetia</taxon>
        <taxon>Planctomycetales</taxon>
        <taxon>Planctomycetaceae</taxon>
        <taxon>Rubinisphaera</taxon>
    </lineage>
</organism>
<dbReference type="GO" id="GO:0051205">
    <property type="term" value="P:protein insertion into membrane"/>
    <property type="evidence" value="ECO:0007669"/>
    <property type="project" value="TreeGrafter"/>
</dbReference>
<feature type="domain" description="Membrane insertase YidC N-terminal" evidence="16">
    <location>
        <begin position="115"/>
        <end position="409"/>
    </location>
</feature>
<dbReference type="InterPro" id="IPR028055">
    <property type="entry name" value="YidC/Oxa/ALB_C"/>
</dbReference>
<sequence length="682" mass="76931">MDQQRRLVTFFLLSMGVMFLWFNHGLPFFFPELTKRKAAQQIAAQKEKEAQNEVGPPAGTSSPSNPNLSQNGASSAEKLNSDTTAQADPKPEEIKLEEFPSRLITLGSSDLKSKDYMQVDLTSQGAAVLSLQLNDPRYRELTDRNQPLHLLGTVEGSSRVSFDMKSGSVDHLLMEYGKTLETVNWRVDDASLTDHSVTFEYPSPDGKLLLRKTYSFEPGDPAKRDTFSKGYQLNVKLDFANLSDQPLELQYDLQGPVGFPLENEENTRRYLAIQAGFDSGSGVRHEQVQASEIAKQAAAGEIENFKAPLRYLGVDGQYFATLLAPQEDQTENNWIKIAQPLLLKKRTKKEYSQISFSLESNPVKIAPQQTVTQEYTLFAGPKRIALLQPFSAEDMIEYGWFGWLVKIMMAILGFFHNSLMLPYGIAIIMLTVMVRACMYPISRKHALAAKRMKELQPKFEEAKKKYENDKEKLAKAQMDLMKESGFFAGCLPMILQIPIFISLYQSLYISVDLRMAQFLWIDNLAAPDHLFTMPFALPWLGSSFNLLPMLTVCLFIVQQKMFAPPPANEEQALQQKMMGYMMIFIGFMFYKVPAGLCIYFIASSMWAIAERKILDFHDTTAETLSKKKAENFKKPVNQDAGDKKAGWLQNKMAALDAAANPSNKKSQLKPVEDNKKGKSKSK</sequence>
<accession>A0A5C5XGZ5</accession>
<dbReference type="InterPro" id="IPR028053">
    <property type="entry name" value="Membr_insert_YidC_N"/>
</dbReference>
<keyword evidence="5 13" id="KW-1003">Cell membrane</keyword>
<dbReference type="GO" id="GO:0005886">
    <property type="term" value="C:plasma membrane"/>
    <property type="evidence" value="ECO:0007669"/>
    <property type="project" value="UniProtKB-SubCell"/>
</dbReference>
<dbReference type="NCBIfam" id="TIGR03592">
    <property type="entry name" value="yidC_oxa1_cterm"/>
    <property type="match status" value="1"/>
</dbReference>
<feature type="transmembrane region" description="Helical" evidence="13">
    <location>
        <begin position="578"/>
        <end position="602"/>
    </location>
</feature>
<feature type="compositionally biased region" description="Polar residues" evidence="14">
    <location>
        <begin position="59"/>
        <end position="86"/>
    </location>
</feature>
<dbReference type="Proteomes" id="UP000316095">
    <property type="component" value="Unassembled WGS sequence"/>
</dbReference>
<comment type="similarity">
    <text evidence="2 13">Belongs to the OXA1/ALB3/YidC family. Type 1 subfamily.</text>
</comment>
<keyword evidence="10 13" id="KW-0143">Chaperone</keyword>
<dbReference type="PANTHER" id="PTHR12428">
    <property type="entry name" value="OXA1"/>
    <property type="match status" value="1"/>
</dbReference>
<dbReference type="GO" id="GO:0032977">
    <property type="term" value="F:membrane insertase activity"/>
    <property type="evidence" value="ECO:0007669"/>
    <property type="project" value="InterPro"/>
</dbReference>
<dbReference type="CDD" id="cd20070">
    <property type="entry name" value="5TM_YidC_Alb3"/>
    <property type="match status" value="1"/>
</dbReference>
<feature type="transmembrane region" description="Helical" evidence="13">
    <location>
        <begin position="6"/>
        <end position="30"/>
    </location>
</feature>
<feature type="region of interest" description="Disordered" evidence="14">
    <location>
        <begin position="41"/>
        <end position="94"/>
    </location>
</feature>
<keyword evidence="6 13" id="KW-0812">Transmembrane</keyword>
<evidence type="ECO:0000256" key="9">
    <source>
        <dbReference type="ARBA" id="ARBA00023136"/>
    </source>
</evidence>
<dbReference type="Gene3D" id="2.70.98.90">
    <property type="match status" value="1"/>
</dbReference>
<evidence type="ECO:0000256" key="14">
    <source>
        <dbReference type="SAM" id="MobiDB-lite"/>
    </source>
</evidence>
<keyword evidence="4 13" id="KW-0813">Transport</keyword>
<comment type="function">
    <text evidence="13">Required for the insertion and/or proper folding and/or complex formation of integral membrane proteins into the membrane. Involved in integration of membrane proteins that insert both dependently and independently of the Sec translocase complex, as well as at least some lipoproteins. Aids folding of multispanning membrane proteins.</text>
</comment>
<dbReference type="InterPro" id="IPR038221">
    <property type="entry name" value="YidC_periplasmic_sf"/>
</dbReference>
<keyword evidence="9 13" id="KW-0472">Membrane</keyword>
<dbReference type="EMBL" id="SJPG01000001">
    <property type="protein sequence ID" value="TWT62446.1"/>
    <property type="molecule type" value="Genomic_DNA"/>
</dbReference>
<evidence type="ECO:0000256" key="13">
    <source>
        <dbReference type="HAMAP-Rule" id="MF_01810"/>
    </source>
</evidence>
<keyword evidence="18" id="KW-1185">Reference proteome</keyword>
<evidence type="ECO:0000313" key="18">
    <source>
        <dbReference type="Proteomes" id="UP000316095"/>
    </source>
</evidence>
<evidence type="ECO:0000256" key="10">
    <source>
        <dbReference type="ARBA" id="ARBA00023186"/>
    </source>
</evidence>
<evidence type="ECO:0000256" key="5">
    <source>
        <dbReference type="ARBA" id="ARBA00022475"/>
    </source>
</evidence>
<dbReference type="Pfam" id="PF02096">
    <property type="entry name" value="60KD_IMP"/>
    <property type="match status" value="1"/>
</dbReference>
<dbReference type="PRINTS" id="PR00701">
    <property type="entry name" value="60KDINNERMP"/>
</dbReference>
<evidence type="ECO:0000256" key="7">
    <source>
        <dbReference type="ARBA" id="ARBA00022927"/>
    </source>
</evidence>
<dbReference type="InterPro" id="IPR019998">
    <property type="entry name" value="Membr_insert_YidC"/>
</dbReference>
<dbReference type="GO" id="GO:0015031">
    <property type="term" value="P:protein transport"/>
    <property type="evidence" value="ECO:0007669"/>
    <property type="project" value="UniProtKB-KW"/>
</dbReference>
<dbReference type="CDD" id="cd19961">
    <property type="entry name" value="EcYidC-like_peri"/>
    <property type="match status" value="1"/>
</dbReference>
<evidence type="ECO:0000256" key="6">
    <source>
        <dbReference type="ARBA" id="ARBA00022692"/>
    </source>
</evidence>
<dbReference type="RefSeq" id="WP_165441795.1">
    <property type="nucleotide sequence ID" value="NZ_SJPG01000001.1"/>
</dbReference>
<evidence type="ECO:0000256" key="1">
    <source>
        <dbReference type="ARBA" id="ARBA00004429"/>
    </source>
</evidence>
<comment type="subcellular location">
    <subcellularLocation>
        <location evidence="1">Cell inner membrane</location>
        <topology evidence="1">Multi-pass membrane protein</topology>
    </subcellularLocation>
    <subcellularLocation>
        <location evidence="13">Cell membrane</location>
        <topology evidence="13">Multi-pass membrane protein</topology>
    </subcellularLocation>
</comment>
<reference evidence="17 18" key="1">
    <citation type="submission" date="2019-02" db="EMBL/GenBank/DDBJ databases">
        <title>Deep-cultivation of Planctomycetes and their phenomic and genomic characterization uncovers novel biology.</title>
        <authorList>
            <person name="Wiegand S."/>
            <person name="Jogler M."/>
            <person name="Boedeker C."/>
            <person name="Pinto D."/>
            <person name="Vollmers J."/>
            <person name="Rivas-Marin E."/>
            <person name="Kohn T."/>
            <person name="Peeters S.H."/>
            <person name="Heuer A."/>
            <person name="Rast P."/>
            <person name="Oberbeckmann S."/>
            <person name="Bunk B."/>
            <person name="Jeske O."/>
            <person name="Meyerdierks A."/>
            <person name="Storesund J.E."/>
            <person name="Kallscheuer N."/>
            <person name="Luecker S."/>
            <person name="Lage O.M."/>
            <person name="Pohl T."/>
            <person name="Merkel B.J."/>
            <person name="Hornburger P."/>
            <person name="Mueller R.-W."/>
            <person name="Bruemmer F."/>
            <person name="Labrenz M."/>
            <person name="Spormann A.M."/>
            <person name="Op Den Camp H."/>
            <person name="Overmann J."/>
            <person name="Amann R."/>
            <person name="Jetten M.S.M."/>
            <person name="Mascher T."/>
            <person name="Medema M.H."/>
            <person name="Devos D.P."/>
            <person name="Kaster A.-K."/>
            <person name="Ovreas L."/>
            <person name="Rohde M."/>
            <person name="Galperin M.Y."/>
            <person name="Jogler C."/>
        </authorList>
    </citation>
    <scope>NUCLEOTIDE SEQUENCE [LARGE SCALE GENOMIC DNA]</scope>
    <source>
        <strain evidence="17 18">Pan54</strain>
    </source>
</reference>
<proteinExistence type="inferred from homology"/>
<evidence type="ECO:0000256" key="11">
    <source>
        <dbReference type="ARBA" id="ARBA00033245"/>
    </source>
</evidence>
<protein>
    <recommendedName>
        <fullName evidence="3 13">Membrane protein insertase YidC</fullName>
    </recommendedName>
    <alternativeName>
        <fullName evidence="12 13">Foldase YidC</fullName>
    </alternativeName>
    <alternativeName>
        <fullName evidence="11 13">Membrane integrase YidC</fullName>
    </alternativeName>
    <alternativeName>
        <fullName evidence="13">Membrane protein YidC</fullName>
    </alternativeName>
</protein>
<keyword evidence="7 13" id="KW-0653">Protein transport</keyword>
<feature type="domain" description="Membrane insertase YidC/Oxa/ALB C-terminal" evidence="15">
    <location>
        <begin position="423"/>
        <end position="612"/>
    </location>
</feature>
<dbReference type="InterPro" id="IPR001708">
    <property type="entry name" value="YidC/ALB3/OXA1/COX18"/>
</dbReference>
<feature type="transmembrane region" description="Helical" evidence="13">
    <location>
        <begin position="536"/>
        <end position="557"/>
    </location>
</feature>
<dbReference type="PANTHER" id="PTHR12428:SF65">
    <property type="entry name" value="CYTOCHROME C OXIDASE ASSEMBLY PROTEIN COX18, MITOCHONDRIAL"/>
    <property type="match status" value="1"/>
</dbReference>
<keyword evidence="8 13" id="KW-1133">Transmembrane helix</keyword>
<feature type="region of interest" description="Disordered" evidence="14">
    <location>
        <begin position="657"/>
        <end position="682"/>
    </location>
</feature>
<gene>
    <name evidence="13 17" type="primary">yidC</name>
    <name evidence="17" type="ORF">Pan54_31880</name>
</gene>
<dbReference type="Pfam" id="PF14849">
    <property type="entry name" value="YidC_periplas"/>
    <property type="match status" value="1"/>
</dbReference>
<evidence type="ECO:0000313" key="17">
    <source>
        <dbReference type="EMBL" id="TWT62446.1"/>
    </source>
</evidence>